<keyword evidence="1" id="KW-0732">Signal</keyword>
<name>A0A916JEA2_9BACT</name>
<gene>
    <name evidence="2" type="ORF">DYBT9275_03874</name>
</gene>
<evidence type="ECO:0000313" key="2">
    <source>
        <dbReference type="EMBL" id="CAG5006679.1"/>
    </source>
</evidence>
<sequence>MKYKKLFLGLIATIIVCGIAKAQGTRPGKETRELITEIKKVIHKESLVKERIRQQELDQELAGPSITKRTCNSPIS</sequence>
<reference evidence="2" key="1">
    <citation type="submission" date="2021-04" db="EMBL/GenBank/DDBJ databases">
        <authorList>
            <person name="Rodrigo-Torres L."/>
            <person name="Arahal R. D."/>
            <person name="Lucena T."/>
        </authorList>
    </citation>
    <scope>NUCLEOTIDE SEQUENCE</scope>
    <source>
        <strain evidence="2">CECT 9275</strain>
    </source>
</reference>
<dbReference type="RefSeq" id="WP_215240309.1">
    <property type="nucleotide sequence ID" value="NZ_CAJRAF010000002.1"/>
</dbReference>
<proteinExistence type="predicted"/>
<dbReference type="EMBL" id="CAJRAF010000002">
    <property type="protein sequence ID" value="CAG5006679.1"/>
    <property type="molecule type" value="Genomic_DNA"/>
</dbReference>
<feature type="signal peptide" evidence="1">
    <location>
        <begin position="1"/>
        <end position="22"/>
    </location>
</feature>
<comment type="caution">
    <text evidence="2">The sequence shown here is derived from an EMBL/GenBank/DDBJ whole genome shotgun (WGS) entry which is preliminary data.</text>
</comment>
<dbReference type="Proteomes" id="UP000680038">
    <property type="component" value="Unassembled WGS sequence"/>
</dbReference>
<organism evidence="2 3">
    <name type="scientific">Dyadobacter helix</name>
    <dbReference type="NCBI Taxonomy" id="2822344"/>
    <lineage>
        <taxon>Bacteria</taxon>
        <taxon>Pseudomonadati</taxon>
        <taxon>Bacteroidota</taxon>
        <taxon>Cytophagia</taxon>
        <taxon>Cytophagales</taxon>
        <taxon>Spirosomataceae</taxon>
        <taxon>Dyadobacter</taxon>
    </lineage>
</organism>
<accession>A0A916JEA2</accession>
<protein>
    <submittedName>
        <fullName evidence="2">Uncharacterized protein</fullName>
    </submittedName>
</protein>
<feature type="chain" id="PRO_5037732202" evidence="1">
    <location>
        <begin position="23"/>
        <end position="76"/>
    </location>
</feature>
<evidence type="ECO:0000313" key="3">
    <source>
        <dbReference type="Proteomes" id="UP000680038"/>
    </source>
</evidence>
<evidence type="ECO:0000256" key="1">
    <source>
        <dbReference type="SAM" id="SignalP"/>
    </source>
</evidence>
<keyword evidence="3" id="KW-1185">Reference proteome</keyword>
<dbReference type="AlphaFoldDB" id="A0A916JEA2"/>